<sequence>MTTGEGVVADYLTLGLRMGRLVDGYVDCWFGDPALAARVAAEPVHDPAMLARQAGELLARLSDADLHADRRRFLTAQVRAVHCAARRTAGEPIGFLDEVRTYFDVEIGLGDPERYAAVHDAIGALLPGSGTLMERVEEFYARNVVPPHRLGPAVRAVADALRERARPLLGLPTAEQVEIEVVRDRPWNAFNRYHGGFRSTVSLNETAGRTIAVLPLMATHEAYPGHHAEHCLKEAGLVQQRGWDEHRVALVNTPQCLVAEGTAEHGATALIGPGWGRWTSDLLADQGVTVEGELVEQLVALVNQLMPARQDAAILLHDRGLPPDDVVTYLHRWLLLPRDRAEQIVTFLVDPLWRAYSTTYVEGARLVGSWLAARPAEVPLIDRYRTLLTEQALPGQLHDDIVAETTGPVPMAR</sequence>
<protein>
    <recommendedName>
        <fullName evidence="3">DUF885 domain-containing protein</fullName>
    </recommendedName>
</protein>
<evidence type="ECO:0008006" key="3">
    <source>
        <dbReference type="Google" id="ProtNLM"/>
    </source>
</evidence>
<keyword evidence="2" id="KW-1185">Reference proteome</keyword>
<organism evidence="1 2">
    <name type="scientific">Micromonospora sonchi</name>
    <dbReference type="NCBI Taxonomy" id="1763543"/>
    <lineage>
        <taxon>Bacteria</taxon>
        <taxon>Bacillati</taxon>
        <taxon>Actinomycetota</taxon>
        <taxon>Actinomycetes</taxon>
        <taxon>Micromonosporales</taxon>
        <taxon>Micromonosporaceae</taxon>
        <taxon>Micromonospora</taxon>
    </lineage>
</organism>
<reference evidence="1" key="1">
    <citation type="journal article" date="2014" name="Int. J. Syst. Evol. Microbiol.">
        <title>Complete genome sequence of Corynebacterium casei LMG S-19264T (=DSM 44701T), isolated from a smear-ripened cheese.</title>
        <authorList>
            <consortium name="US DOE Joint Genome Institute (JGI-PGF)"/>
            <person name="Walter F."/>
            <person name="Albersmeier A."/>
            <person name="Kalinowski J."/>
            <person name="Ruckert C."/>
        </authorList>
    </citation>
    <scope>NUCLEOTIDE SEQUENCE</scope>
    <source>
        <strain evidence="1">CGMCC 4.7312</strain>
    </source>
</reference>
<dbReference type="AlphaFoldDB" id="A0A917X046"/>
<accession>A0A917X046</accession>
<name>A0A917X046_9ACTN</name>
<proteinExistence type="predicted"/>
<dbReference type="RefSeq" id="WP_189046918.1">
    <property type="nucleotide sequence ID" value="NZ_BMNB01000021.1"/>
</dbReference>
<evidence type="ECO:0000313" key="2">
    <source>
        <dbReference type="Proteomes" id="UP000608890"/>
    </source>
</evidence>
<comment type="caution">
    <text evidence="1">The sequence shown here is derived from an EMBL/GenBank/DDBJ whole genome shotgun (WGS) entry which is preliminary data.</text>
</comment>
<gene>
    <name evidence="1" type="ORF">GCM10011608_41760</name>
</gene>
<reference evidence="1" key="2">
    <citation type="submission" date="2020-09" db="EMBL/GenBank/DDBJ databases">
        <authorList>
            <person name="Sun Q."/>
            <person name="Zhou Y."/>
        </authorList>
    </citation>
    <scope>NUCLEOTIDE SEQUENCE</scope>
    <source>
        <strain evidence="1">CGMCC 4.7312</strain>
    </source>
</reference>
<dbReference type="Proteomes" id="UP000608890">
    <property type="component" value="Unassembled WGS sequence"/>
</dbReference>
<dbReference type="EMBL" id="BMNB01000021">
    <property type="protein sequence ID" value="GGM52494.1"/>
    <property type="molecule type" value="Genomic_DNA"/>
</dbReference>
<evidence type="ECO:0000313" key="1">
    <source>
        <dbReference type="EMBL" id="GGM52494.1"/>
    </source>
</evidence>